<dbReference type="Gene3D" id="1.10.260.40">
    <property type="entry name" value="lambda repressor-like DNA-binding domains"/>
    <property type="match status" value="1"/>
</dbReference>
<organism evidence="3 4">
    <name type="scientific">Bremerella cremea</name>
    <dbReference type="NCBI Taxonomy" id="1031537"/>
    <lineage>
        <taxon>Bacteria</taxon>
        <taxon>Pseudomonadati</taxon>
        <taxon>Planctomycetota</taxon>
        <taxon>Planctomycetia</taxon>
        <taxon>Pirellulales</taxon>
        <taxon>Pirellulaceae</taxon>
        <taxon>Bremerella</taxon>
    </lineage>
</organism>
<evidence type="ECO:0000313" key="4">
    <source>
        <dbReference type="Proteomes" id="UP000253562"/>
    </source>
</evidence>
<gene>
    <name evidence="3" type="ORF">DTL42_11685</name>
</gene>
<dbReference type="InterPro" id="IPR001387">
    <property type="entry name" value="Cro/C1-type_HTH"/>
</dbReference>
<evidence type="ECO:0000256" key="1">
    <source>
        <dbReference type="SAM" id="MobiDB-lite"/>
    </source>
</evidence>
<protein>
    <submittedName>
        <fullName evidence="3">XRE family transcriptional regulator</fullName>
    </submittedName>
</protein>
<dbReference type="GO" id="GO:0003677">
    <property type="term" value="F:DNA binding"/>
    <property type="evidence" value="ECO:0007669"/>
    <property type="project" value="InterPro"/>
</dbReference>
<dbReference type="Pfam" id="PF01381">
    <property type="entry name" value="HTH_3"/>
    <property type="match status" value="1"/>
</dbReference>
<sequence>MSRRRDRERKERKKRRAARVRYSDVHDLFPPGNPWDFLWPLLDIPTDRILLNAARVSERSQASHLASQLLGNHQKLEWLFYENIIDTPGEIARGYIFDSDYRKALNEIVKLAEELNAIIVYQDLDRAIRSNRYPDDNYAMPTAAEFEEWIKLFRGVPVTTILPFDTPRMGKGGIRGMESARGMRANGNKPGPKPKAPPKPGYMNDRRKTKIGQALEMREHGLTLRQVSDALGIPRSTISDWENRPDNK</sequence>
<dbReference type="AlphaFoldDB" id="A0A368KQP6"/>
<comment type="caution">
    <text evidence="3">The sequence shown here is derived from an EMBL/GenBank/DDBJ whole genome shotgun (WGS) entry which is preliminary data.</text>
</comment>
<dbReference type="EMBL" id="QPEX01000024">
    <property type="protein sequence ID" value="RCS49194.1"/>
    <property type="molecule type" value="Genomic_DNA"/>
</dbReference>
<feature type="domain" description="HTH cro/C1-type" evidence="2">
    <location>
        <begin position="219"/>
        <end position="243"/>
    </location>
</feature>
<dbReference type="InterPro" id="IPR010982">
    <property type="entry name" value="Lambda_DNA-bd_dom_sf"/>
</dbReference>
<evidence type="ECO:0000313" key="3">
    <source>
        <dbReference type="EMBL" id="RCS49194.1"/>
    </source>
</evidence>
<dbReference type="PROSITE" id="PS50943">
    <property type="entry name" value="HTH_CROC1"/>
    <property type="match status" value="1"/>
</dbReference>
<reference evidence="3 4" key="1">
    <citation type="submission" date="2018-07" db="EMBL/GenBank/DDBJ databases">
        <title>Comparative genomes isolates from brazilian mangrove.</title>
        <authorList>
            <person name="De Araujo J.E."/>
            <person name="Taketani R.G."/>
            <person name="Silva M.C.P."/>
            <person name="Lourenco M.V."/>
            <person name="Oliveira V.M."/>
            <person name="Andreote F.D."/>
        </authorList>
    </citation>
    <scope>NUCLEOTIDE SEQUENCE [LARGE SCALE GENOMIC DNA]</scope>
    <source>
        <strain evidence="3 4">HEX PRIS-MGV</strain>
    </source>
</reference>
<feature type="region of interest" description="Disordered" evidence="1">
    <location>
        <begin position="178"/>
        <end position="206"/>
    </location>
</feature>
<accession>A0A368KQP6</accession>
<name>A0A368KQP6_9BACT</name>
<feature type="compositionally biased region" description="Pro residues" evidence="1">
    <location>
        <begin position="191"/>
        <end position="200"/>
    </location>
</feature>
<dbReference type="SUPFAM" id="SSF47413">
    <property type="entry name" value="lambda repressor-like DNA-binding domains"/>
    <property type="match status" value="1"/>
</dbReference>
<dbReference type="CDD" id="cd00093">
    <property type="entry name" value="HTH_XRE"/>
    <property type="match status" value="1"/>
</dbReference>
<dbReference type="Proteomes" id="UP000253562">
    <property type="component" value="Unassembled WGS sequence"/>
</dbReference>
<proteinExistence type="predicted"/>
<evidence type="ECO:0000259" key="2">
    <source>
        <dbReference type="PROSITE" id="PS50943"/>
    </source>
</evidence>